<feature type="compositionally biased region" description="Polar residues" evidence="1">
    <location>
        <begin position="1"/>
        <end position="14"/>
    </location>
</feature>
<feature type="compositionally biased region" description="Acidic residues" evidence="1">
    <location>
        <begin position="16"/>
        <end position="34"/>
    </location>
</feature>
<accession>A0A2G5VIA1</accession>
<dbReference type="OrthoDB" id="1877767at2759"/>
<evidence type="ECO:0000313" key="4">
    <source>
        <dbReference type="Proteomes" id="UP000230233"/>
    </source>
</evidence>
<feature type="domain" description="Transcription factor TFIIIC triple barrel" evidence="2">
    <location>
        <begin position="58"/>
        <end position="142"/>
    </location>
</feature>
<dbReference type="Pfam" id="PF10419">
    <property type="entry name" value="TFIIIC_sub6"/>
    <property type="match status" value="1"/>
</dbReference>
<evidence type="ECO:0000256" key="1">
    <source>
        <dbReference type="SAM" id="MobiDB-lite"/>
    </source>
</evidence>
<dbReference type="AlphaFoldDB" id="A0A2G5VIA1"/>
<feature type="compositionally biased region" description="Basic and acidic residues" evidence="1">
    <location>
        <begin position="43"/>
        <end position="56"/>
    </location>
</feature>
<dbReference type="EMBL" id="PDUG01000001">
    <property type="protein sequence ID" value="PIC51493.1"/>
    <property type="molecule type" value="Genomic_DNA"/>
</dbReference>
<gene>
    <name evidence="3" type="primary">Cni-C43E11.12</name>
    <name evidence="3" type="synonym">Cnig_chr_I.g1988</name>
    <name evidence="3" type="ORF">B9Z55_001988</name>
</gene>
<dbReference type="STRING" id="1611254.A0A2G5VIA1"/>
<dbReference type="Proteomes" id="UP000230233">
    <property type="component" value="Chromosome I"/>
</dbReference>
<protein>
    <recommendedName>
        <fullName evidence="2">Transcription factor TFIIIC triple barrel domain-containing protein</fullName>
    </recommendedName>
</protein>
<organism evidence="3 4">
    <name type="scientific">Caenorhabditis nigoni</name>
    <dbReference type="NCBI Taxonomy" id="1611254"/>
    <lineage>
        <taxon>Eukaryota</taxon>
        <taxon>Metazoa</taxon>
        <taxon>Ecdysozoa</taxon>
        <taxon>Nematoda</taxon>
        <taxon>Chromadorea</taxon>
        <taxon>Rhabditida</taxon>
        <taxon>Rhabditina</taxon>
        <taxon>Rhabditomorpha</taxon>
        <taxon>Rhabditoidea</taxon>
        <taxon>Rhabditidae</taxon>
        <taxon>Peloderinae</taxon>
        <taxon>Caenorhabditis</taxon>
    </lineage>
</organism>
<keyword evidence="4" id="KW-1185">Reference proteome</keyword>
<name>A0A2G5VIA1_9PELO</name>
<sequence length="173" mass="18733">MSCAQTAIMSSHSGDTSEDVLYEDVMEQNQDSDESGNTSAKNQDGEKDEVVNGSHDDEWEDVTMVVTVNGILDADIVRDAVERDLITLRLSDTDTPILQINNSLYTASWNQDLGTNMVLQVNGKEMEVVSCTSKMMTAEKALLTSLSTEGSTIAANAEVAPRAALSRTQPRGK</sequence>
<comment type="caution">
    <text evidence="3">The sequence shown here is derived from an EMBL/GenBank/DDBJ whole genome shotgun (WGS) entry which is preliminary data.</text>
</comment>
<reference evidence="4" key="1">
    <citation type="submission" date="2017-10" db="EMBL/GenBank/DDBJ databases">
        <title>Rapid genome shrinkage in a self-fertile nematode reveals novel sperm competition proteins.</title>
        <authorList>
            <person name="Yin D."/>
            <person name="Schwarz E.M."/>
            <person name="Thomas C.G."/>
            <person name="Felde R.L."/>
            <person name="Korf I.F."/>
            <person name="Cutter A.D."/>
            <person name="Schartner C.M."/>
            <person name="Ralston E.J."/>
            <person name="Meyer B.J."/>
            <person name="Haag E.S."/>
        </authorList>
    </citation>
    <scope>NUCLEOTIDE SEQUENCE [LARGE SCALE GENOMIC DNA]</scope>
    <source>
        <strain evidence="4">JU1422</strain>
    </source>
</reference>
<dbReference type="InterPro" id="IPR019481">
    <property type="entry name" value="TFIIIC_triple_barrel"/>
</dbReference>
<proteinExistence type="predicted"/>
<evidence type="ECO:0000313" key="3">
    <source>
        <dbReference type="EMBL" id="PIC51493.1"/>
    </source>
</evidence>
<dbReference type="Gene3D" id="2.60.40.4370">
    <property type="match status" value="1"/>
</dbReference>
<feature type="region of interest" description="Disordered" evidence="1">
    <location>
        <begin position="1"/>
        <end position="58"/>
    </location>
</feature>
<evidence type="ECO:0000259" key="2">
    <source>
        <dbReference type="Pfam" id="PF10419"/>
    </source>
</evidence>